<keyword evidence="4" id="KW-0812">Transmembrane</keyword>
<dbReference type="Gene3D" id="1.20.144.10">
    <property type="entry name" value="Phosphatidic acid phosphatase type 2/haloperoxidase"/>
    <property type="match status" value="1"/>
</dbReference>
<dbReference type="InterPro" id="IPR016130">
    <property type="entry name" value="Tyr_Pase_AS"/>
</dbReference>
<sequence length="415" mass="46899">MFFVFYGGAGYFSSLRTDVGTWRYDWERYIPFVPIMIIPYMSIDLFFFAAPFLCHTKSELQRLAWRLSAIVMIAAVCFVIFPLQLAVERPHAEGFFGTIYNGFVSMDRPYNLCPSMHIALRTVLAAHYGKHCRSYLRWAMNFWFFLIGCSTLLLYQHHFIDVVGGFVLAVLVMYAIDGLPWRLPKTDGRRLAMLYASISIALVLPVFWLPKLGWITVWPAVSTGLVASGYAFFGPAVYRRRHGMLTWSARTVLAPVLWGQWLSWKYYSHQSNITDSVGGNVLIGRHATNTEAKLLAASGVTAVVGLCNAFSQPDAFAKLNYLSLPVLDLTAPNEEQIAAAIAFIDEHRRDGQVLVHCKAGYSRSACIVAAWMLHCGHATSVDDAIRKLRIARPPIVIRPEIRLALDHWFATNREY</sequence>
<gene>
    <name evidence="8" type="ORF">Q31b_14210</name>
</gene>
<evidence type="ECO:0000256" key="1">
    <source>
        <dbReference type="ARBA" id="ARBA00013064"/>
    </source>
</evidence>
<dbReference type="SUPFAM" id="SSF52799">
    <property type="entry name" value="(Phosphotyrosine protein) phosphatases II"/>
    <property type="match status" value="1"/>
</dbReference>
<feature type="transmembrane region" description="Helical" evidence="4">
    <location>
        <begin position="162"/>
        <end position="179"/>
    </location>
</feature>
<dbReference type="PROSITE" id="PS50056">
    <property type="entry name" value="TYR_PHOSPHATASE_2"/>
    <property type="match status" value="1"/>
</dbReference>
<protein>
    <recommendedName>
        <fullName evidence="1">protein-tyrosine-phosphatase</fullName>
        <ecNumber evidence="1">3.1.3.48</ecNumber>
    </recommendedName>
</protein>
<dbReference type="AlphaFoldDB" id="A0A5C6E9N2"/>
<dbReference type="InterPro" id="IPR000340">
    <property type="entry name" value="Dual-sp_phosphatase_cat-dom"/>
</dbReference>
<dbReference type="PROSITE" id="PS50054">
    <property type="entry name" value="TYR_PHOSPHATASE_DUAL"/>
    <property type="match status" value="1"/>
</dbReference>
<dbReference type="EC" id="3.1.3.48" evidence="1"/>
<organism evidence="8 9">
    <name type="scientific">Novipirellula aureliae</name>
    <dbReference type="NCBI Taxonomy" id="2527966"/>
    <lineage>
        <taxon>Bacteria</taxon>
        <taxon>Pseudomonadati</taxon>
        <taxon>Planctomycetota</taxon>
        <taxon>Planctomycetia</taxon>
        <taxon>Pirellulales</taxon>
        <taxon>Pirellulaceae</taxon>
        <taxon>Novipirellula</taxon>
    </lineage>
</organism>
<dbReference type="Gene3D" id="3.90.190.10">
    <property type="entry name" value="Protein tyrosine phosphatase superfamily"/>
    <property type="match status" value="1"/>
</dbReference>
<dbReference type="PROSITE" id="PS00383">
    <property type="entry name" value="TYR_PHOSPHATASE_1"/>
    <property type="match status" value="1"/>
</dbReference>
<keyword evidence="3" id="KW-0904">Protein phosphatase</keyword>
<feature type="transmembrane region" description="Helical" evidence="4">
    <location>
        <begin position="135"/>
        <end position="156"/>
    </location>
</feature>
<dbReference type="GO" id="GO:0004725">
    <property type="term" value="F:protein tyrosine phosphatase activity"/>
    <property type="evidence" value="ECO:0007669"/>
    <property type="project" value="UniProtKB-EC"/>
</dbReference>
<dbReference type="CDD" id="cd03386">
    <property type="entry name" value="PAP2_Aur1_like"/>
    <property type="match status" value="1"/>
</dbReference>
<keyword evidence="4" id="KW-0472">Membrane</keyword>
<comment type="caution">
    <text evidence="8">The sequence shown here is derived from an EMBL/GenBank/DDBJ whole genome shotgun (WGS) entry which is preliminary data.</text>
</comment>
<reference evidence="8 9" key="1">
    <citation type="submission" date="2019-02" db="EMBL/GenBank/DDBJ databases">
        <title>Deep-cultivation of Planctomycetes and their phenomic and genomic characterization uncovers novel biology.</title>
        <authorList>
            <person name="Wiegand S."/>
            <person name="Jogler M."/>
            <person name="Boedeker C."/>
            <person name="Pinto D."/>
            <person name="Vollmers J."/>
            <person name="Rivas-Marin E."/>
            <person name="Kohn T."/>
            <person name="Peeters S.H."/>
            <person name="Heuer A."/>
            <person name="Rast P."/>
            <person name="Oberbeckmann S."/>
            <person name="Bunk B."/>
            <person name="Jeske O."/>
            <person name="Meyerdierks A."/>
            <person name="Storesund J.E."/>
            <person name="Kallscheuer N."/>
            <person name="Luecker S."/>
            <person name="Lage O.M."/>
            <person name="Pohl T."/>
            <person name="Merkel B.J."/>
            <person name="Hornburger P."/>
            <person name="Mueller R.-W."/>
            <person name="Bruemmer F."/>
            <person name="Labrenz M."/>
            <person name="Spormann A.M."/>
            <person name="Op Den Camp H."/>
            <person name="Overmann J."/>
            <person name="Amann R."/>
            <person name="Jetten M.S.M."/>
            <person name="Mascher T."/>
            <person name="Medema M.H."/>
            <person name="Devos D.P."/>
            <person name="Kaster A.-K."/>
            <person name="Ovreas L."/>
            <person name="Rohde M."/>
            <person name="Galperin M.Y."/>
            <person name="Jogler C."/>
        </authorList>
    </citation>
    <scope>NUCLEOTIDE SEQUENCE [LARGE SCALE GENOMIC DNA]</scope>
    <source>
        <strain evidence="8 9">Q31b</strain>
    </source>
</reference>
<feature type="transmembrane region" description="Helical" evidence="4">
    <location>
        <begin position="191"/>
        <end position="209"/>
    </location>
</feature>
<dbReference type="Pfam" id="PF00782">
    <property type="entry name" value="DSPc"/>
    <property type="match status" value="1"/>
</dbReference>
<dbReference type="Proteomes" id="UP000315471">
    <property type="component" value="Unassembled WGS sequence"/>
</dbReference>
<feature type="transmembrane region" description="Helical" evidence="4">
    <location>
        <begin position="65"/>
        <end position="87"/>
    </location>
</feature>
<dbReference type="InterPro" id="IPR000387">
    <property type="entry name" value="Tyr_Pase_dom"/>
</dbReference>
<dbReference type="PANTHER" id="PTHR47216">
    <property type="match status" value="1"/>
</dbReference>
<evidence type="ECO:0000313" key="9">
    <source>
        <dbReference type="Proteomes" id="UP000315471"/>
    </source>
</evidence>
<dbReference type="PANTHER" id="PTHR47216:SF4">
    <property type="entry name" value="OS01G0859400 PROTEIN"/>
    <property type="match status" value="1"/>
</dbReference>
<keyword evidence="4" id="KW-1133">Transmembrane helix</keyword>
<evidence type="ECO:0000256" key="4">
    <source>
        <dbReference type="SAM" id="Phobius"/>
    </source>
</evidence>
<feature type="domain" description="Tyrosine specific protein phosphatases" evidence="6">
    <location>
        <begin position="335"/>
        <end position="403"/>
    </location>
</feature>
<dbReference type="EMBL" id="SJPY01000002">
    <property type="protein sequence ID" value="TWU43889.1"/>
    <property type="molecule type" value="Genomic_DNA"/>
</dbReference>
<evidence type="ECO:0000256" key="2">
    <source>
        <dbReference type="ARBA" id="ARBA00022801"/>
    </source>
</evidence>
<accession>A0A5C6E9N2</accession>
<keyword evidence="2" id="KW-0378">Hydrolase</keyword>
<evidence type="ECO:0000256" key="3">
    <source>
        <dbReference type="ARBA" id="ARBA00022912"/>
    </source>
</evidence>
<dbReference type="InterPro" id="IPR020422">
    <property type="entry name" value="TYR_PHOSPHATASE_DUAL_dom"/>
</dbReference>
<evidence type="ECO:0000313" key="8">
    <source>
        <dbReference type="EMBL" id="TWU43889.1"/>
    </source>
</evidence>
<dbReference type="SMART" id="SM00195">
    <property type="entry name" value="DSPc"/>
    <property type="match status" value="1"/>
</dbReference>
<dbReference type="InterPro" id="IPR029021">
    <property type="entry name" value="Prot-tyrosine_phosphatase-like"/>
</dbReference>
<dbReference type="PROSITE" id="PS50206">
    <property type="entry name" value="RHODANESE_3"/>
    <property type="match status" value="1"/>
</dbReference>
<feature type="transmembrane region" description="Helical" evidence="4">
    <location>
        <begin position="215"/>
        <end position="238"/>
    </location>
</feature>
<feature type="domain" description="Tyrosine-protein phosphatase" evidence="5">
    <location>
        <begin position="272"/>
        <end position="414"/>
    </location>
</feature>
<feature type="transmembrane region" description="Helical" evidence="4">
    <location>
        <begin position="29"/>
        <end position="53"/>
    </location>
</feature>
<dbReference type="InterPro" id="IPR036938">
    <property type="entry name" value="PAP2/HPO_sf"/>
</dbReference>
<evidence type="ECO:0000259" key="7">
    <source>
        <dbReference type="PROSITE" id="PS50206"/>
    </source>
</evidence>
<evidence type="ECO:0000259" key="6">
    <source>
        <dbReference type="PROSITE" id="PS50056"/>
    </source>
</evidence>
<evidence type="ECO:0000259" key="5">
    <source>
        <dbReference type="PROSITE" id="PS50054"/>
    </source>
</evidence>
<name>A0A5C6E9N2_9BACT</name>
<feature type="domain" description="Rhodanese" evidence="7">
    <location>
        <begin position="332"/>
        <end position="397"/>
    </location>
</feature>
<dbReference type="SUPFAM" id="SSF48317">
    <property type="entry name" value="Acid phosphatase/Vanadium-dependent haloperoxidase"/>
    <property type="match status" value="1"/>
</dbReference>
<dbReference type="InterPro" id="IPR001763">
    <property type="entry name" value="Rhodanese-like_dom"/>
</dbReference>
<keyword evidence="9" id="KW-1185">Reference proteome</keyword>
<proteinExistence type="predicted"/>